<feature type="domain" description="C-type lectin" evidence="2">
    <location>
        <begin position="124"/>
        <end position="238"/>
    </location>
</feature>
<feature type="chain" id="PRO_5044846279" description="C-type lectin domain-containing protein" evidence="1">
    <location>
        <begin position="27"/>
        <end position="241"/>
    </location>
</feature>
<protein>
    <recommendedName>
        <fullName evidence="2">C-type lectin domain-containing protein</fullName>
    </recommendedName>
</protein>
<evidence type="ECO:0000313" key="3">
    <source>
        <dbReference type="EMBL" id="KAL3888165.1"/>
    </source>
</evidence>
<dbReference type="AlphaFoldDB" id="A0ABD3XRC2"/>
<dbReference type="InterPro" id="IPR016186">
    <property type="entry name" value="C-type_lectin-like/link_sf"/>
</dbReference>
<dbReference type="PANTHER" id="PTHR22801">
    <property type="entry name" value="LITHOSTATHINE"/>
    <property type="match status" value="1"/>
</dbReference>
<dbReference type="SUPFAM" id="SSF56436">
    <property type="entry name" value="C-type lectin-like"/>
    <property type="match status" value="1"/>
</dbReference>
<evidence type="ECO:0000259" key="2">
    <source>
        <dbReference type="PROSITE" id="PS50041"/>
    </source>
</evidence>
<feature type="signal peptide" evidence="1">
    <location>
        <begin position="1"/>
        <end position="26"/>
    </location>
</feature>
<dbReference type="InterPro" id="IPR001304">
    <property type="entry name" value="C-type_lectin-like"/>
</dbReference>
<gene>
    <name evidence="3" type="ORF">ACJMK2_000544</name>
</gene>
<proteinExistence type="predicted"/>
<dbReference type="PANTHER" id="PTHR22801:SF63">
    <property type="entry name" value="C-TYPE LECTIN DOMAIN-CONTAINING PROTEIN"/>
    <property type="match status" value="1"/>
</dbReference>
<dbReference type="SUPFAM" id="SSF57414">
    <property type="entry name" value="Hairpin loop containing domain-like"/>
    <property type="match status" value="1"/>
</dbReference>
<dbReference type="Pfam" id="PF00059">
    <property type="entry name" value="Lectin_C"/>
    <property type="match status" value="1"/>
</dbReference>
<dbReference type="InterPro" id="IPR016187">
    <property type="entry name" value="CTDL_fold"/>
</dbReference>
<sequence length="241" mass="27650">MFLSLQMTSVFNLLSCTIFIFGNSQCVDNLKSSCSKWEQDLDSVNNLDPSVSLWERNDCPNIDCAILCDRDPSCRSFFYLSSLGKCLASSSYKRGLPTDKAGQQGWTYYTKKQYCDQGYTFNQSLGLCYKFISISQNFSNAMITCEKDGAKLMTIRNEAEFRFIIEVMKRKSATKIFIGLRAVGVNREWKSWNGQTASYFSWQIGQPDNFYGAESCVEIVTNEFNDIYCTFSRYFVCQRLV</sequence>
<keyword evidence="4" id="KW-1185">Reference proteome</keyword>
<organism evidence="3 4">
    <name type="scientific">Sinanodonta woodiana</name>
    <name type="common">Chinese pond mussel</name>
    <name type="synonym">Anodonta woodiana</name>
    <dbReference type="NCBI Taxonomy" id="1069815"/>
    <lineage>
        <taxon>Eukaryota</taxon>
        <taxon>Metazoa</taxon>
        <taxon>Spiralia</taxon>
        <taxon>Lophotrochozoa</taxon>
        <taxon>Mollusca</taxon>
        <taxon>Bivalvia</taxon>
        <taxon>Autobranchia</taxon>
        <taxon>Heteroconchia</taxon>
        <taxon>Palaeoheterodonta</taxon>
        <taxon>Unionida</taxon>
        <taxon>Unionoidea</taxon>
        <taxon>Unionidae</taxon>
        <taxon>Unioninae</taxon>
        <taxon>Sinanodonta</taxon>
    </lineage>
</organism>
<accession>A0ABD3XRC2</accession>
<dbReference type="CDD" id="cd00037">
    <property type="entry name" value="CLECT"/>
    <property type="match status" value="1"/>
</dbReference>
<keyword evidence="1" id="KW-0732">Signal</keyword>
<dbReference type="PROSITE" id="PS50041">
    <property type="entry name" value="C_TYPE_LECTIN_2"/>
    <property type="match status" value="1"/>
</dbReference>
<dbReference type="InterPro" id="IPR050801">
    <property type="entry name" value="Ca-Dep_Lectins_ImmuneDev"/>
</dbReference>
<evidence type="ECO:0000313" key="4">
    <source>
        <dbReference type="Proteomes" id="UP001634394"/>
    </source>
</evidence>
<dbReference type="SMART" id="SM00034">
    <property type="entry name" value="CLECT"/>
    <property type="match status" value="1"/>
</dbReference>
<reference evidence="3 4" key="1">
    <citation type="submission" date="2024-11" db="EMBL/GenBank/DDBJ databases">
        <title>Chromosome-level genome assembly of the freshwater bivalve Anodonta woodiana.</title>
        <authorList>
            <person name="Chen X."/>
        </authorList>
    </citation>
    <scope>NUCLEOTIDE SEQUENCE [LARGE SCALE GENOMIC DNA]</scope>
    <source>
        <strain evidence="3">MN2024</strain>
        <tissue evidence="3">Gills</tissue>
    </source>
</reference>
<dbReference type="Proteomes" id="UP001634394">
    <property type="component" value="Unassembled WGS sequence"/>
</dbReference>
<evidence type="ECO:0000256" key="1">
    <source>
        <dbReference type="SAM" id="SignalP"/>
    </source>
</evidence>
<dbReference type="Gene3D" id="3.10.100.10">
    <property type="entry name" value="Mannose-Binding Protein A, subunit A"/>
    <property type="match status" value="1"/>
</dbReference>
<name>A0ABD3XRC2_SINWO</name>
<comment type="caution">
    <text evidence="3">The sequence shown here is derived from an EMBL/GenBank/DDBJ whole genome shotgun (WGS) entry which is preliminary data.</text>
</comment>
<dbReference type="EMBL" id="JBJQND010000001">
    <property type="protein sequence ID" value="KAL3888165.1"/>
    <property type="molecule type" value="Genomic_DNA"/>
</dbReference>